<name>A0A5C6FMQ7_9BACT</name>
<dbReference type="Proteomes" id="UP000318288">
    <property type="component" value="Unassembled WGS sequence"/>
</dbReference>
<feature type="compositionally biased region" description="Basic and acidic residues" evidence="1">
    <location>
        <begin position="299"/>
        <end position="309"/>
    </location>
</feature>
<accession>A0A5C6FMQ7</accession>
<keyword evidence="3" id="KW-1185">Reference proteome</keyword>
<reference evidence="2 3" key="1">
    <citation type="submission" date="2019-02" db="EMBL/GenBank/DDBJ databases">
        <title>Deep-cultivation of Planctomycetes and their phenomic and genomic characterization uncovers novel biology.</title>
        <authorList>
            <person name="Wiegand S."/>
            <person name="Jogler M."/>
            <person name="Boedeker C."/>
            <person name="Pinto D."/>
            <person name="Vollmers J."/>
            <person name="Rivas-Marin E."/>
            <person name="Kohn T."/>
            <person name="Peeters S.H."/>
            <person name="Heuer A."/>
            <person name="Rast P."/>
            <person name="Oberbeckmann S."/>
            <person name="Bunk B."/>
            <person name="Jeske O."/>
            <person name="Meyerdierks A."/>
            <person name="Storesund J.E."/>
            <person name="Kallscheuer N."/>
            <person name="Luecker S."/>
            <person name="Lage O.M."/>
            <person name="Pohl T."/>
            <person name="Merkel B.J."/>
            <person name="Hornburger P."/>
            <person name="Mueller R.-W."/>
            <person name="Bruemmer F."/>
            <person name="Labrenz M."/>
            <person name="Spormann A.M."/>
            <person name="Op Den Camp H."/>
            <person name="Overmann J."/>
            <person name="Amann R."/>
            <person name="Jetten M.S.M."/>
            <person name="Mascher T."/>
            <person name="Medema M.H."/>
            <person name="Devos D.P."/>
            <person name="Kaster A.-K."/>
            <person name="Ovreas L."/>
            <person name="Rohde M."/>
            <person name="Galperin M.Y."/>
            <person name="Jogler C."/>
        </authorList>
    </citation>
    <scope>NUCLEOTIDE SEQUENCE [LARGE SCALE GENOMIC DNA]</scope>
    <source>
        <strain evidence="2 3">Poly51</strain>
    </source>
</reference>
<feature type="region of interest" description="Disordered" evidence="1">
    <location>
        <begin position="258"/>
        <end position="328"/>
    </location>
</feature>
<dbReference type="Gene3D" id="1.25.40.10">
    <property type="entry name" value="Tetratricopeptide repeat domain"/>
    <property type="match status" value="1"/>
</dbReference>
<gene>
    <name evidence="2" type="ORF">Poly51_10730</name>
</gene>
<dbReference type="EMBL" id="SJPW01000001">
    <property type="protein sequence ID" value="TWU60792.1"/>
    <property type="molecule type" value="Genomic_DNA"/>
</dbReference>
<evidence type="ECO:0008006" key="4">
    <source>
        <dbReference type="Google" id="ProtNLM"/>
    </source>
</evidence>
<comment type="caution">
    <text evidence="2">The sequence shown here is derived from an EMBL/GenBank/DDBJ whole genome shotgun (WGS) entry which is preliminary data.</text>
</comment>
<organism evidence="2 3">
    <name type="scientific">Rubripirellula tenax</name>
    <dbReference type="NCBI Taxonomy" id="2528015"/>
    <lineage>
        <taxon>Bacteria</taxon>
        <taxon>Pseudomonadati</taxon>
        <taxon>Planctomycetota</taxon>
        <taxon>Planctomycetia</taxon>
        <taxon>Pirellulales</taxon>
        <taxon>Pirellulaceae</taxon>
        <taxon>Rubripirellula</taxon>
    </lineage>
</organism>
<evidence type="ECO:0000256" key="1">
    <source>
        <dbReference type="SAM" id="MobiDB-lite"/>
    </source>
</evidence>
<feature type="compositionally biased region" description="Low complexity" evidence="1">
    <location>
        <begin position="260"/>
        <end position="274"/>
    </location>
</feature>
<evidence type="ECO:0000313" key="3">
    <source>
        <dbReference type="Proteomes" id="UP000318288"/>
    </source>
</evidence>
<dbReference type="SUPFAM" id="SSF48452">
    <property type="entry name" value="TPR-like"/>
    <property type="match status" value="1"/>
</dbReference>
<proteinExistence type="predicted"/>
<dbReference type="InterPro" id="IPR011990">
    <property type="entry name" value="TPR-like_helical_dom_sf"/>
</dbReference>
<evidence type="ECO:0000313" key="2">
    <source>
        <dbReference type="EMBL" id="TWU60792.1"/>
    </source>
</evidence>
<dbReference type="AlphaFoldDB" id="A0A5C6FMQ7"/>
<sequence>MAIIAIAALLGSHPSNARAEDALKRQASWERYDAATMAKMLRSALDEIGVVPDQMDRIADRFLSSIESDDADPLDAYVAATSPMVPVVDEVVSTTSMNASLAAASTDPSTPTYGAIESLPKSMRMTLRTWLGRELVRARMYDEALPVIAEVDATESIDPAAALYYRGACYHALMMKTESLADLRRLLELQDDVPVRFTRTAQLMVADIKGLEEDSLDEISRLMTDVTRRLDLGRASETVEKQEQKIIDKLTKLIEKIEKQQQQQQQQMQQQSGGSPSGGQDQGNPMQDSNIAGGGGNGDVDRKGIDPKDGWGNLPPAERNQALQQISRDLPTHYREAIEAYFRKLATDGS</sequence>
<protein>
    <recommendedName>
        <fullName evidence="4">Tetratricopeptide repeat protein</fullName>
    </recommendedName>
</protein>